<comment type="caution">
    <text evidence="9">The sequence shown here is derived from an EMBL/GenBank/DDBJ whole genome shotgun (WGS) entry which is preliminary data.</text>
</comment>
<feature type="domain" description="RagB/SusD" evidence="7">
    <location>
        <begin position="414"/>
        <end position="567"/>
    </location>
</feature>
<keyword evidence="5" id="KW-0998">Cell outer membrane</keyword>
<dbReference type="InterPro" id="IPR033985">
    <property type="entry name" value="SusD-like_N"/>
</dbReference>
<evidence type="ECO:0000256" key="3">
    <source>
        <dbReference type="ARBA" id="ARBA00022729"/>
    </source>
</evidence>
<feature type="chain" id="PRO_5047262972" evidence="6">
    <location>
        <begin position="19"/>
        <end position="567"/>
    </location>
</feature>
<protein>
    <submittedName>
        <fullName evidence="9">RagB/SusD family nutrient uptake outer membrane protein</fullName>
    </submittedName>
</protein>
<feature type="domain" description="SusD-like N-terminal" evidence="8">
    <location>
        <begin position="23"/>
        <end position="227"/>
    </location>
</feature>
<dbReference type="EMBL" id="JBHLZF010000002">
    <property type="protein sequence ID" value="MFB9897924.1"/>
    <property type="molecule type" value="Genomic_DNA"/>
</dbReference>
<dbReference type="PROSITE" id="PS51257">
    <property type="entry name" value="PROKAR_LIPOPROTEIN"/>
    <property type="match status" value="1"/>
</dbReference>
<dbReference type="Gene3D" id="1.25.40.390">
    <property type="match status" value="1"/>
</dbReference>
<evidence type="ECO:0000256" key="2">
    <source>
        <dbReference type="ARBA" id="ARBA00006275"/>
    </source>
</evidence>
<reference evidence="9 10" key="1">
    <citation type="submission" date="2024-09" db="EMBL/GenBank/DDBJ databases">
        <authorList>
            <person name="Sun Q."/>
            <person name="Mori K."/>
        </authorList>
    </citation>
    <scope>NUCLEOTIDE SEQUENCE [LARGE SCALE GENOMIC DNA]</scope>
    <source>
        <strain evidence="9 10">ATCC 51272</strain>
    </source>
</reference>
<name>A0ABV5ZMU0_9BACT</name>
<sequence length="567" mass="62542">MKRQYILQLAFVSLSLTACTDSFLDTASKTSLNTTTYYKTPSQAESALVGCYDQYQRTVSNGQYPTLFQAAEMMSDDCFGGGGSGDLTNKLLDRMDQSIKTDENNIFGGIWSDYYRCVYNCNMLINSLDGIAFASAADRAAIEGQARAIRGLAYFDLVRMFENVPLLTQPTNDIVAQADPKEVYKLIVGDLKYAADNIPATMFVNNSASLGHISRYAAAAMLARVYLFYDGVYNDNNGGEMPGALTKADALKYCEDIIAANVYQLETRFADLWPAACTQKSTVAEGRKTTYKEASDEILWVVKFNNDQNWTNGNANGNRFVINIGMPSVNSAPYAFGWGACAITPYAQSLFSADDQRGTATIIDTRTLPLDDGGTAYEKQITTDVGDFTGYTIKKYAPMCYADGTSMPTAESDVTGSNFMTSQDQNWVLVRYADVLLMAAELGSANAMTYVNQVRARAYGDNSHNLTASPTRDEIWQERRKEFMGEGQRYFDLRRQGLDTFVKAILGQATADGTPTGTPVEVYANTRKVTLASAFKEQNVREKRGFWQIPTGEINLSNGVYKQNAGW</sequence>
<dbReference type="InterPro" id="IPR012944">
    <property type="entry name" value="SusD_RagB_dom"/>
</dbReference>
<evidence type="ECO:0000259" key="7">
    <source>
        <dbReference type="Pfam" id="PF07980"/>
    </source>
</evidence>
<evidence type="ECO:0000259" key="8">
    <source>
        <dbReference type="Pfam" id="PF14322"/>
    </source>
</evidence>
<dbReference type="Pfam" id="PF14322">
    <property type="entry name" value="SusD-like_3"/>
    <property type="match status" value="1"/>
</dbReference>
<keyword evidence="3 6" id="KW-0732">Signal</keyword>
<keyword evidence="10" id="KW-1185">Reference proteome</keyword>
<dbReference type="Pfam" id="PF07980">
    <property type="entry name" value="SusD_RagB"/>
    <property type="match status" value="1"/>
</dbReference>
<evidence type="ECO:0000313" key="10">
    <source>
        <dbReference type="Proteomes" id="UP001589688"/>
    </source>
</evidence>
<dbReference type="Proteomes" id="UP001589688">
    <property type="component" value="Unassembled WGS sequence"/>
</dbReference>
<evidence type="ECO:0000256" key="6">
    <source>
        <dbReference type="SAM" id="SignalP"/>
    </source>
</evidence>
<feature type="signal peptide" evidence="6">
    <location>
        <begin position="1"/>
        <end position="18"/>
    </location>
</feature>
<keyword evidence="4" id="KW-0472">Membrane</keyword>
<evidence type="ECO:0000256" key="4">
    <source>
        <dbReference type="ARBA" id="ARBA00023136"/>
    </source>
</evidence>
<proteinExistence type="inferred from homology"/>
<comment type="similarity">
    <text evidence="2">Belongs to the SusD family.</text>
</comment>
<evidence type="ECO:0000256" key="5">
    <source>
        <dbReference type="ARBA" id="ARBA00023237"/>
    </source>
</evidence>
<accession>A0ABV5ZMU0</accession>
<evidence type="ECO:0000313" key="9">
    <source>
        <dbReference type="EMBL" id="MFB9897924.1"/>
    </source>
</evidence>
<gene>
    <name evidence="9" type="ORF">ACFFK8_08970</name>
</gene>
<evidence type="ECO:0000256" key="1">
    <source>
        <dbReference type="ARBA" id="ARBA00004442"/>
    </source>
</evidence>
<organism evidence="9 10">
    <name type="scientific">Hallella seregens ATCC 51272</name>
    <dbReference type="NCBI Taxonomy" id="1336250"/>
    <lineage>
        <taxon>Bacteria</taxon>
        <taxon>Pseudomonadati</taxon>
        <taxon>Bacteroidota</taxon>
        <taxon>Bacteroidia</taxon>
        <taxon>Bacteroidales</taxon>
        <taxon>Prevotellaceae</taxon>
        <taxon>Hallella</taxon>
    </lineage>
</organism>
<dbReference type="SUPFAM" id="SSF48452">
    <property type="entry name" value="TPR-like"/>
    <property type="match status" value="1"/>
</dbReference>
<dbReference type="RefSeq" id="WP_027951443.1">
    <property type="nucleotide sequence ID" value="NZ_JADU01000001.1"/>
</dbReference>
<dbReference type="CDD" id="cd08977">
    <property type="entry name" value="SusD"/>
    <property type="match status" value="1"/>
</dbReference>
<comment type="subcellular location">
    <subcellularLocation>
        <location evidence="1">Cell outer membrane</location>
    </subcellularLocation>
</comment>
<dbReference type="InterPro" id="IPR011990">
    <property type="entry name" value="TPR-like_helical_dom_sf"/>
</dbReference>